<proteinExistence type="predicted"/>
<sequence length="161" mass="16838">MTVVGDLAGRLVRVLATEDPLNDLLDGLPEFAGRLPEVSAAGQASLGAEAAEVARLAKTLVFPPGDSGIEPVTRDVVVQQAEAVVTRVESQAVGHTMLDLGSSPVVVVLQRLPASTPSSVEAQEAFLKRVAAVPSFLDDAAERHRGGLASAWWPSRGRAPR</sequence>
<protein>
    <submittedName>
        <fullName evidence="1">Uncharacterized protein (DUF885 family)</fullName>
    </submittedName>
</protein>
<dbReference type="EMBL" id="JAGIOO010000001">
    <property type="protein sequence ID" value="MBP2478032.1"/>
    <property type="molecule type" value="Genomic_DNA"/>
</dbReference>
<gene>
    <name evidence="1" type="ORF">JOF53_006904</name>
</gene>
<evidence type="ECO:0000313" key="2">
    <source>
        <dbReference type="Proteomes" id="UP001519363"/>
    </source>
</evidence>
<dbReference type="RefSeq" id="WP_086781198.1">
    <property type="nucleotide sequence ID" value="NZ_JAGIOO010000001.1"/>
</dbReference>
<dbReference type="Proteomes" id="UP001519363">
    <property type="component" value="Unassembled WGS sequence"/>
</dbReference>
<organism evidence="1 2">
    <name type="scientific">Crossiella equi</name>
    <dbReference type="NCBI Taxonomy" id="130796"/>
    <lineage>
        <taxon>Bacteria</taxon>
        <taxon>Bacillati</taxon>
        <taxon>Actinomycetota</taxon>
        <taxon>Actinomycetes</taxon>
        <taxon>Pseudonocardiales</taxon>
        <taxon>Pseudonocardiaceae</taxon>
        <taxon>Crossiella</taxon>
    </lineage>
</organism>
<evidence type="ECO:0000313" key="1">
    <source>
        <dbReference type="EMBL" id="MBP2478032.1"/>
    </source>
</evidence>
<comment type="caution">
    <text evidence="1">The sequence shown here is derived from an EMBL/GenBank/DDBJ whole genome shotgun (WGS) entry which is preliminary data.</text>
</comment>
<accession>A0ABS5ANR3</accession>
<keyword evidence="2" id="KW-1185">Reference proteome</keyword>
<name>A0ABS5ANR3_9PSEU</name>
<reference evidence="1 2" key="1">
    <citation type="submission" date="2021-03" db="EMBL/GenBank/DDBJ databases">
        <title>Sequencing the genomes of 1000 actinobacteria strains.</title>
        <authorList>
            <person name="Klenk H.-P."/>
        </authorList>
    </citation>
    <scope>NUCLEOTIDE SEQUENCE [LARGE SCALE GENOMIC DNA]</scope>
    <source>
        <strain evidence="1 2">DSM 44580</strain>
    </source>
</reference>